<evidence type="ECO:0000313" key="1">
    <source>
        <dbReference type="EMBL" id="RCJ35285.1"/>
    </source>
</evidence>
<evidence type="ECO:0000313" key="2">
    <source>
        <dbReference type="Proteomes" id="UP000252085"/>
    </source>
</evidence>
<sequence length="89" mass="10039">MNQPSILVVDDQPDNFDVIKTILSEQNYLLHYAVSGEEAIASLNRISARCNFARCDDAGNRWHRSVSANQSHTKVRLNILTSLLKGERL</sequence>
<dbReference type="EMBL" id="LXQE01000152">
    <property type="protein sequence ID" value="RCJ35285.1"/>
    <property type="molecule type" value="Genomic_DNA"/>
</dbReference>
<protein>
    <recommendedName>
        <fullName evidence="3">Response regulatory domain-containing protein</fullName>
    </recommendedName>
</protein>
<evidence type="ECO:0008006" key="3">
    <source>
        <dbReference type="Google" id="ProtNLM"/>
    </source>
</evidence>
<accession>A0A367RFR5</accession>
<comment type="caution">
    <text evidence="1">The sequence shown here is derived from an EMBL/GenBank/DDBJ whole genome shotgun (WGS) entry which is preliminary data.</text>
</comment>
<dbReference type="AlphaFoldDB" id="A0A367RFR5"/>
<organism evidence="1 2">
    <name type="scientific">Nostoc punctiforme NIES-2108</name>
    <dbReference type="NCBI Taxonomy" id="1356359"/>
    <lineage>
        <taxon>Bacteria</taxon>
        <taxon>Bacillati</taxon>
        <taxon>Cyanobacteriota</taxon>
        <taxon>Cyanophyceae</taxon>
        <taxon>Nostocales</taxon>
        <taxon>Nostocaceae</taxon>
        <taxon>Nostoc</taxon>
    </lineage>
</organism>
<name>A0A367RFR5_NOSPU</name>
<reference evidence="2" key="1">
    <citation type="submission" date="2016-04" db="EMBL/GenBank/DDBJ databases">
        <authorList>
            <person name="Tabuchi Yagui T.R."/>
        </authorList>
    </citation>
    <scope>NUCLEOTIDE SEQUENCE [LARGE SCALE GENOMIC DNA]</scope>
</reference>
<dbReference type="InterPro" id="IPR011006">
    <property type="entry name" value="CheY-like_superfamily"/>
</dbReference>
<gene>
    <name evidence="1" type="ORF">A6769_19600</name>
</gene>
<dbReference type="SUPFAM" id="SSF52172">
    <property type="entry name" value="CheY-like"/>
    <property type="match status" value="1"/>
</dbReference>
<proteinExistence type="predicted"/>
<dbReference type="Gene3D" id="3.40.50.2300">
    <property type="match status" value="1"/>
</dbReference>
<dbReference type="Proteomes" id="UP000252085">
    <property type="component" value="Unassembled WGS sequence"/>
</dbReference>